<evidence type="ECO:0000313" key="1">
    <source>
        <dbReference type="EMBL" id="OFD68225.1"/>
    </source>
</evidence>
<dbReference type="Proteomes" id="UP000175706">
    <property type="component" value="Unassembled WGS sequence"/>
</dbReference>
<name>A0A1E8AY10_BACMY</name>
<reference evidence="1 2" key="1">
    <citation type="submission" date="2016-05" db="EMBL/GenBank/DDBJ databases">
        <title>Bacillus thuringiensis and Bacillus weihenstephanensis as novel biocontrol agents of wilt causing Verticillium species.</title>
        <authorList>
            <person name="Hollensteiner J."/>
            <person name="Wemheuer F."/>
            <person name="Harting R."/>
            <person name="Kolarzyk A."/>
            <person name="Diaz-Valerio S."/>
            <person name="Poehlein A."/>
            <person name="Brzuszkiewicz E."/>
            <person name="Nesemann K."/>
            <person name="Braus-Stromeyer S."/>
            <person name="Braus G."/>
            <person name="Daniel R."/>
            <person name="Liesegang H."/>
        </authorList>
    </citation>
    <scope>NUCLEOTIDE SEQUENCE [LARGE SCALE GENOMIC DNA]</scope>
    <source>
        <strain evidence="1 2">GOE8</strain>
    </source>
</reference>
<gene>
    <name evidence="1" type="ORF">BWGOE8_59790</name>
</gene>
<comment type="caution">
    <text evidence="1">The sequence shown here is derived from an EMBL/GenBank/DDBJ whole genome shotgun (WGS) entry which is preliminary data.</text>
</comment>
<accession>A0A1E8AY10</accession>
<evidence type="ECO:0008006" key="3">
    <source>
        <dbReference type="Google" id="ProtNLM"/>
    </source>
</evidence>
<organism evidence="1 2">
    <name type="scientific">Bacillus mycoides</name>
    <dbReference type="NCBI Taxonomy" id="1405"/>
    <lineage>
        <taxon>Bacteria</taxon>
        <taxon>Bacillati</taxon>
        <taxon>Bacillota</taxon>
        <taxon>Bacilli</taxon>
        <taxon>Bacillales</taxon>
        <taxon>Bacillaceae</taxon>
        <taxon>Bacillus</taxon>
        <taxon>Bacillus cereus group</taxon>
    </lineage>
</organism>
<dbReference type="RefSeq" id="WP_070145985.1">
    <property type="nucleotide sequence ID" value="NZ_LXLT01000153.1"/>
</dbReference>
<dbReference type="PATRIC" id="fig|86662.25.peg.6203"/>
<evidence type="ECO:0000313" key="2">
    <source>
        <dbReference type="Proteomes" id="UP000175706"/>
    </source>
</evidence>
<proteinExistence type="predicted"/>
<sequence>MTKVVDFGQAEKKAKLRDSKIDSIYDQLQSGGYSEEEKLMLLQLLSKATGGEEYFIAKKKKPTDRVRFVQIIMDNYNYLSEINYLTTAEKAFLMDLIPYVEFKTNILVERISKENEFDSDSATPSYLARKLTRTRGKVSELMNGLMKKGLLAVAETGTTTEDGRICTSRTWFVNPNIMCCSPKDGVDKATQKIFKKSLKNFVTEDGKKHKLPIYLF</sequence>
<protein>
    <recommendedName>
        <fullName evidence="3">MarR family transcriptional regulator</fullName>
    </recommendedName>
</protein>
<dbReference type="AlphaFoldDB" id="A0A1E8AY10"/>
<dbReference type="EMBL" id="LXLT01000153">
    <property type="protein sequence ID" value="OFD68225.1"/>
    <property type="molecule type" value="Genomic_DNA"/>
</dbReference>